<feature type="transmembrane region" description="Helical" evidence="1">
    <location>
        <begin position="12"/>
        <end position="35"/>
    </location>
</feature>
<accession>A0A8J8MNV9</accession>
<dbReference type="AlphaFoldDB" id="A0A8J8MNV9"/>
<gene>
    <name evidence="2" type="ORF">HZI73_23205</name>
</gene>
<reference evidence="2" key="1">
    <citation type="submission" date="2020-07" db="EMBL/GenBank/DDBJ databases">
        <title>Vallitalea pronyensis genome.</title>
        <authorList>
            <person name="Postec A."/>
        </authorList>
    </citation>
    <scope>NUCLEOTIDE SEQUENCE</scope>
    <source>
        <strain evidence="2">FatNI3</strain>
    </source>
</reference>
<keyword evidence="1" id="KW-0812">Transmembrane</keyword>
<dbReference type="KEGG" id="vpy:HZI73_23205"/>
<name>A0A8J8MNV9_9FIRM</name>
<evidence type="ECO:0000313" key="3">
    <source>
        <dbReference type="Proteomes" id="UP000683246"/>
    </source>
</evidence>
<dbReference type="InterPro" id="IPR019635">
    <property type="entry name" value="DUF2500"/>
</dbReference>
<keyword evidence="1" id="KW-0472">Membrane</keyword>
<keyword evidence="1" id="KW-1133">Transmembrane helix</keyword>
<organism evidence="2 3">
    <name type="scientific">Vallitalea pronyensis</name>
    <dbReference type="NCBI Taxonomy" id="1348613"/>
    <lineage>
        <taxon>Bacteria</taxon>
        <taxon>Bacillati</taxon>
        <taxon>Bacillota</taxon>
        <taxon>Clostridia</taxon>
        <taxon>Lachnospirales</taxon>
        <taxon>Vallitaleaceae</taxon>
        <taxon>Vallitalea</taxon>
    </lineage>
</organism>
<sequence length="133" mass="14916">MGVSSFGNSGPGIMFSIVPIFIFIVFVLVIGMIIVQAIKGGKQWKQNNASPVLTVDATVVSKRTDVSHYRRNSNENHMSTSRSSTSYYVTFQVESGDRMEFHVQDTEYGMLVEGDMGNLTFQGTRYKGFERQK</sequence>
<dbReference type="Pfam" id="PF10694">
    <property type="entry name" value="DUF2500"/>
    <property type="match status" value="1"/>
</dbReference>
<dbReference type="RefSeq" id="WP_212695721.1">
    <property type="nucleotide sequence ID" value="NZ_CP058649.1"/>
</dbReference>
<dbReference type="EMBL" id="CP058649">
    <property type="protein sequence ID" value="QUI25021.1"/>
    <property type="molecule type" value="Genomic_DNA"/>
</dbReference>
<proteinExistence type="predicted"/>
<evidence type="ECO:0000256" key="1">
    <source>
        <dbReference type="SAM" id="Phobius"/>
    </source>
</evidence>
<protein>
    <submittedName>
        <fullName evidence="2">DUF2500 domain-containing protein</fullName>
    </submittedName>
</protein>
<keyword evidence="3" id="KW-1185">Reference proteome</keyword>
<dbReference type="Proteomes" id="UP000683246">
    <property type="component" value="Chromosome"/>
</dbReference>
<dbReference type="Gene3D" id="2.40.50.660">
    <property type="match status" value="1"/>
</dbReference>
<evidence type="ECO:0000313" key="2">
    <source>
        <dbReference type="EMBL" id="QUI25021.1"/>
    </source>
</evidence>